<dbReference type="InterPro" id="IPR012337">
    <property type="entry name" value="RNaseH-like_sf"/>
</dbReference>
<proteinExistence type="predicted"/>
<dbReference type="PANTHER" id="PTHR46481">
    <property type="entry name" value="ZINC FINGER BED DOMAIN-CONTAINING PROTEIN 4"/>
    <property type="match status" value="1"/>
</dbReference>
<name>A0A8H5LYD1_9AGAR</name>
<keyword evidence="5" id="KW-0539">Nucleus</keyword>
<accession>A0A8H5LYD1</accession>
<dbReference type="Proteomes" id="UP000565441">
    <property type="component" value="Unassembled WGS sequence"/>
</dbReference>
<comment type="caution">
    <text evidence="7">The sequence shown here is derived from an EMBL/GenBank/DDBJ whole genome shotgun (WGS) entry which is preliminary data.</text>
</comment>
<evidence type="ECO:0000313" key="7">
    <source>
        <dbReference type="EMBL" id="KAF5374107.1"/>
    </source>
</evidence>
<feature type="region of interest" description="Disordered" evidence="6">
    <location>
        <begin position="681"/>
        <end position="700"/>
    </location>
</feature>
<dbReference type="PANTHER" id="PTHR46481:SF10">
    <property type="entry name" value="ZINC FINGER BED DOMAIN-CONTAINING PROTEIN 39"/>
    <property type="match status" value="1"/>
</dbReference>
<evidence type="ECO:0000256" key="1">
    <source>
        <dbReference type="ARBA" id="ARBA00004123"/>
    </source>
</evidence>
<dbReference type="AlphaFoldDB" id="A0A8H5LYD1"/>
<evidence type="ECO:0000313" key="8">
    <source>
        <dbReference type="Proteomes" id="UP000565441"/>
    </source>
</evidence>
<dbReference type="GO" id="GO:0005634">
    <property type="term" value="C:nucleus"/>
    <property type="evidence" value="ECO:0007669"/>
    <property type="project" value="UniProtKB-SubCell"/>
</dbReference>
<evidence type="ECO:0000256" key="5">
    <source>
        <dbReference type="ARBA" id="ARBA00023242"/>
    </source>
</evidence>
<dbReference type="GO" id="GO:0008270">
    <property type="term" value="F:zinc ion binding"/>
    <property type="evidence" value="ECO:0007669"/>
    <property type="project" value="UniProtKB-KW"/>
</dbReference>
<evidence type="ECO:0000256" key="3">
    <source>
        <dbReference type="ARBA" id="ARBA00022771"/>
    </source>
</evidence>
<gene>
    <name evidence="7" type="ORF">D9615_008815</name>
</gene>
<dbReference type="InterPro" id="IPR052035">
    <property type="entry name" value="ZnF_BED_domain_contain"/>
</dbReference>
<keyword evidence="8" id="KW-1185">Reference proteome</keyword>
<dbReference type="OrthoDB" id="2423954at2759"/>
<evidence type="ECO:0000256" key="4">
    <source>
        <dbReference type="ARBA" id="ARBA00022833"/>
    </source>
</evidence>
<protein>
    <recommendedName>
        <fullName evidence="9">DUF659 domain-containing protein</fullName>
    </recommendedName>
</protein>
<keyword evidence="3" id="KW-0863">Zinc-finger</keyword>
<organism evidence="7 8">
    <name type="scientific">Tricholomella constricta</name>
    <dbReference type="NCBI Taxonomy" id="117010"/>
    <lineage>
        <taxon>Eukaryota</taxon>
        <taxon>Fungi</taxon>
        <taxon>Dikarya</taxon>
        <taxon>Basidiomycota</taxon>
        <taxon>Agaricomycotina</taxon>
        <taxon>Agaricomycetes</taxon>
        <taxon>Agaricomycetidae</taxon>
        <taxon>Agaricales</taxon>
        <taxon>Tricholomatineae</taxon>
        <taxon>Lyophyllaceae</taxon>
        <taxon>Tricholomella</taxon>
    </lineage>
</organism>
<evidence type="ECO:0008006" key="9">
    <source>
        <dbReference type="Google" id="ProtNLM"/>
    </source>
</evidence>
<keyword evidence="4" id="KW-0862">Zinc</keyword>
<dbReference type="EMBL" id="JAACJP010000037">
    <property type="protein sequence ID" value="KAF5374107.1"/>
    <property type="molecule type" value="Genomic_DNA"/>
</dbReference>
<feature type="compositionally biased region" description="Polar residues" evidence="6">
    <location>
        <begin position="145"/>
        <end position="156"/>
    </location>
</feature>
<evidence type="ECO:0000256" key="2">
    <source>
        <dbReference type="ARBA" id="ARBA00022723"/>
    </source>
</evidence>
<evidence type="ECO:0000256" key="6">
    <source>
        <dbReference type="SAM" id="MobiDB-lite"/>
    </source>
</evidence>
<keyword evidence="2" id="KW-0479">Metal-binding</keyword>
<dbReference type="SUPFAM" id="SSF53098">
    <property type="entry name" value="Ribonuclease H-like"/>
    <property type="match status" value="1"/>
</dbReference>
<comment type="subcellular location">
    <subcellularLocation>
        <location evidence="1">Nucleus</location>
    </subcellularLocation>
</comment>
<reference evidence="7 8" key="1">
    <citation type="journal article" date="2020" name="ISME J.">
        <title>Uncovering the hidden diversity of litter-decomposition mechanisms in mushroom-forming fungi.</title>
        <authorList>
            <person name="Floudas D."/>
            <person name="Bentzer J."/>
            <person name="Ahren D."/>
            <person name="Johansson T."/>
            <person name="Persson P."/>
            <person name="Tunlid A."/>
        </authorList>
    </citation>
    <scope>NUCLEOTIDE SEQUENCE [LARGE SCALE GENOMIC DNA]</scope>
    <source>
        <strain evidence="7 8">CBS 661.87</strain>
    </source>
</reference>
<sequence>MADTVWRHYYKGPKKYLTDKNHWEVRCRGCIRARVLITRNADLDNVASGNMASARTEAELEQYYLSTVIPRSGKIGEMWTHLSRCENVDALTRDEATRELYTRKRCRHEKENRAAPADHVETLQRSPDDVVQLSSPIAGSLRSDTLSVNASTPSPLSRTYSNTSISSSVDPLTFYGEILPHSRFSRSTQDAFNADLCRLLVVCNIAWWAVENPYWRGFFNKWLPNALLPGRKELSDRVLNEEADKVIREMLPQVKNGYGTGQCDGWKNIAKTSLIASTMNVEYKPYLLNVADISALHKTAENLLEIVLQEIKYATEILKIIVVTWCTDASGESAKMRRLLKARMPWIITLDCWCHQINLVVGDIFKVKGVFVKCIEGAIEVVKWFNNHSRALGMLKEVQRQKLLKVLALILPVLTRWTSHYLAICRLLDLEIVFKQLLLDSREIVLRCAGEKTKAKLEAEAVIGVLEGWDFWPNLKRHVVDLIKAHLEPLAIAANVTQSDNARLDTIVLTLVNLYRVYSDESRGFDESISRAVESPYRSFAILWNLVAKAYQRLFDTSEEPNHAFRTAFGHYVHRTGEWSDEAMGLPYHKKAVVQEERVVNLITLWRELHPSLGDDSMGHPTGPPQGKSALVEIAMRIHSATPNSAATERIFSQFGVKHSKHRNRTHPEKIRKEVLLKTNTLSKFGPPPRRKRTFGDEDGDHFETDSDILAPSQPEASPSINLTDPLHFGTMAREMVAEASRDLTDMAATMPPTPTPTPVTPTTTQPTNNDLTLKNLFHYIRKTTSTYTFSTYPF</sequence>
<feature type="region of interest" description="Disordered" evidence="6">
    <location>
        <begin position="145"/>
        <end position="164"/>
    </location>
</feature>